<evidence type="ECO:0000313" key="1">
    <source>
        <dbReference type="EMBL" id="KAJ3019332.1"/>
    </source>
</evidence>
<evidence type="ECO:0000313" key="2">
    <source>
        <dbReference type="Proteomes" id="UP001144978"/>
    </source>
</evidence>
<reference evidence="1" key="1">
    <citation type="submission" date="2022-08" db="EMBL/GenBank/DDBJ databases">
        <title>Genome Sequence of Pycnoporus sanguineus.</title>
        <authorList>
            <person name="Buettner E."/>
        </authorList>
    </citation>
    <scope>NUCLEOTIDE SEQUENCE</scope>
    <source>
        <strain evidence="1">CG-C14</strain>
    </source>
</reference>
<proteinExistence type="predicted"/>
<sequence length="244" mass="26697">MNDNNPLPAALQRPRLEIQTGSTALKIIDTCKDAVGLYLQSPGSLSPATPLDTPLLGLCTPELSHASSLALAAPFRGSSQGSQAISYATQGSAAGIHAIRTASHDQLLHNELYRYILAKNSELNQTVAALNRDVGELQGKYDEQRMVYDALIGRLPLAISRADGKAPDIEGQTQDANPPAAPRAEDYPLCKFWTREKWTPYMQTGDLYHLRNINNVRRYLEDSNAKSLGEVPRRRPHATQVDPG</sequence>
<gene>
    <name evidence="1" type="ORF">NUW54_g118</name>
</gene>
<dbReference type="EMBL" id="JANSHE010000013">
    <property type="protein sequence ID" value="KAJ3019332.1"/>
    <property type="molecule type" value="Genomic_DNA"/>
</dbReference>
<dbReference type="Proteomes" id="UP001144978">
    <property type="component" value="Unassembled WGS sequence"/>
</dbReference>
<protein>
    <submittedName>
        <fullName evidence="1">Uncharacterized protein</fullName>
    </submittedName>
</protein>
<comment type="caution">
    <text evidence="1">The sequence shown here is derived from an EMBL/GenBank/DDBJ whole genome shotgun (WGS) entry which is preliminary data.</text>
</comment>
<keyword evidence="2" id="KW-1185">Reference proteome</keyword>
<name>A0ACC1QA46_9APHY</name>
<accession>A0ACC1QA46</accession>
<organism evidence="1 2">
    <name type="scientific">Trametes sanguinea</name>
    <dbReference type="NCBI Taxonomy" id="158606"/>
    <lineage>
        <taxon>Eukaryota</taxon>
        <taxon>Fungi</taxon>
        <taxon>Dikarya</taxon>
        <taxon>Basidiomycota</taxon>
        <taxon>Agaricomycotina</taxon>
        <taxon>Agaricomycetes</taxon>
        <taxon>Polyporales</taxon>
        <taxon>Polyporaceae</taxon>
        <taxon>Trametes</taxon>
    </lineage>
</organism>